<evidence type="ECO:0000313" key="1">
    <source>
        <dbReference type="EMBL" id="KAL2345496.1"/>
    </source>
</evidence>
<sequence>MNGRLIKAQGLDKKCGSTTSVGTANLRMAGHLRERILGIVGPSGSLMMACHMHPLSARWSIPIR</sequence>
<protein>
    <submittedName>
        <fullName evidence="1">Uncharacterized protein</fullName>
    </submittedName>
</protein>
<comment type="caution">
    <text evidence="1">The sequence shown here is derived from an EMBL/GenBank/DDBJ whole genome shotgun (WGS) entry which is preliminary data.</text>
</comment>
<evidence type="ECO:0000313" key="2">
    <source>
        <dbReference type="Proteomes" id="UP001603857"/>
    </source>
</evidence>
<reference evidence="1 2" key="1">
    <citation type="submission" date="2024-08" db="EMBL/GenBank/DDBJ databases">
        <title>Insights into the chromosomal genome structure of Flemingia macrophylla.</title>
        <authorList>
            <person name="Ding Y."/>
            <person name="Zhao Y."/>
            <person name="Bi W."/>
            <person name="Wu M."/>
            <person name="Zhao G."/>
            <person name="Gong Y."/>
            <person name="Li W."/>
            <person name="Zhang P."/>
        </authorList>
    </citation>
    <scope>NUCLEOTIDE SEQUENCE [LARGE SCALE GENOMIC DNA]</scope>
    <source>
        <strain evidence="1">DYQJB</strain>
        <tissue evidence="1">Leaf</tissue>
    </source>
</reference>
<dbReference type="EMBL" id="JBGMDY010000002">
    <property type="protein sequence ID" value="KAL2345496.1"/>
    <property type="molecule type" value="Genomic_DNA"/>
</dbReference>
<proteinExistence type="predicted"/>
<dbReference type="AlphaFoldDB" id="A0ABD1NC45"/>
<organism evidence="1 2">
    <name type="scientific">Flemingia macrophylla</name>
    <dbReference type="NCBI Taxonomy" id="520843"/>
    <lineage>
        <taxon>Eukaryota</taxon>
        <taxon>Viridiplantae</taxon>
        <taxon>Streptophyta</taxon>
        <taxon>Embryophyta</taxon>
        <taxon>Tracheophyta</taxon>
        <taxon>Spermatophyta</taxon>
        <taxon>Magnoliopsida</taxon>
        <taxon>eudicotyledons</taxon>
        <taxon>Gunneridae</taxon>
        <taxon>Pentapetalae</taxon>
        <taxon>rosids</taxon>
        <taxon>fabids</taxon>
        <taxon>Fabales</taxon>
        <taxon>Fabaceae</taxon>
        <taxon>Papilionoideae</taxon>
        <taxon>50 kb inversion clade</taxon>
        <taxon>NPAAA clade</taxon>
        <taxon>indigoferoid/millettioid clade</taxon>
        <taxon>Phaseoleae</taxon>
        <taxon>Flemingia</taxon>
    </lineage>
</organism>
<dbReference type="Proteomes" id="UP001603857">
    <property type="component" value="Unassembled WGS sequence"/>
</dbReference>
<name>A0ABD1NC45_9FABA</name>
<accession>A0ABD1NC45</accession>
<keyword evidence="2" id="KW-1185">Reference proteome</keyword>
<gene>
    <name evidence="1" type="ORF">Fmac_006781</name>
</gene>